<keyword evidence="11" id="KW-1185">Reference proteome</keyword>
<dbReference type="PROSITE" id="PS51755">
    <property type="entry name" value="OMPR_PHOB"/>
    <property type="match status" value="1"/>
</dbReference>
<organism evidence="10 11">
    <name type="scientific">Desulfomarina profundi</name>
    <dbReference type="NCBI Taxonomy" id="2772557"/>
    <lineage>
        <taxon>Bacteria</taxon>
        <taxon>Pseudomonadati</taxon>
        <taxon>Thermodesulfobacteriota</taxon>
        <taxon>Desulfobulbia</taxon>
        <taxon>Desulfobulbales</taxon>
        <taxon>Desulfobulbaceae</taxon>
        <taxon>Desulfomarina</taxon>
    </lineage>
</organism>
<dbReference type="CDD" id="cd00383">
    <property type="entry name" value="trans_reg_C"/>
    <property type="match status" value="1"/>
</dbReference>
<dbReference type="GO" id="GO:0005829">
    <property type="term" value="C:cytosol"/>
    <property type="evidence" value="ECO:0007669"/>
    <property type="project" value="TreeGrafter"/>
</dbReference>
<protein>
    <submittedName>
        <fullName evidence="10">DNA-binding response regulator</fullName>
    </submittedName>
</protein>
<dbReference type="RefSeq" id="WP_228857218.1">
    <property type="nucleotide sequence ID" value="NZ_AP024086.1"/>
</dbReference>
<sequence>MDKFEQEGVSILIVEDDPGILMLLRTFFTARGAIVATEKDGRNVLARVEQNRPDVIILDVIMPHVDGLTVLAVLRQAGLKTPVIMLTDQNTIDDKVKGLEFGADDYVTKPFSTRELLARVKSLLRRSMQKDDNKENEILSVGRLQIQVQAREIVDEDGIKLHFTKTEFDLLCFLARNKNKAVSHAELLKEVMGYNNDIETKALVMHIANMRRKLQKMGDPEFKIVTVAGIGYKLEAA</sequence>
<dbReference type="SMART" id="SM00862">
    <property type="entry name" value="Trans_reg_C"/>
    <property type="match status" value="1"/>
</dbReference>
<keyword evidence="1 6" id="KW-0597">Phosphoprotein</keyword>
<dbReference type="InterPro" id="IPR039420">
    <property type="entry name" value="WalR-like"/>
</dbReference>
<evidence type="ECO:0000259" key="8">
    <source>
        <dbReference type="PROSITE" id="PS50110"/>
    </source>
</evidence>
<dbReference type="Pfam" id="PF00072">
    <property type="entry name" value="Response_reg"/>
    <property type="match status" value="1"/>
</dbReference>
<dbReference type="EMBL" id="AP024086">
    <property type="protein sequence ID" value="BCL61182.1"/>
    <property type="molecule type" value="Genomic_DNA"/>
</dbReference>
<gene>
    <name evidence="10" type="primary">kdpE</name>
    <name evidence="10" type="ORF">DGMP_18750</name>
</gene>
<dbReference type="PANTHER" id="PTHR48111">
    <property type="entry name" value="REGULATOR OF RPOS"/>
    <property type="match status" value="1"/>
</dbReference>
<name>A0A8D5FGF3_9BACT</name>
<dbReference type="GO" id="GO:0006355">
    <property type="term" value="P:regulation of DNA-templated transcription"/>
    <property type="evidence" value="ECO:0007669"/>
    <property type="project" value="InterPro"/>
</dbReference>
<evidence type="ECO:0000256" key="5">
    <source>
        <dbReference type="ARBA" id="ARBA00023163"/>
    </source>
</evidence>
<dbReference type="GO" id="GO:0032993">
    <property type="term" value="C:protein-DNA complex"/>
    <property type="evidence" value="ECO:0007669"/>
    <property type="project" value="TreeGrafter"/>
</dbReference>
<keyword evidence="2" id="KW-0902">Two-component regulatory system</keyword>
<dbReference type="CDD" id="cd17574">
    <property type="entry name" value="REC_OmpR"/>
    <property type="match status" value="1"/>
</dbReference>
<feature type="domain" description="Response regulatory" evidence="8">
    <location>
        <begin position="10"/>
        <end position="124"/>
    </location>
</feature>
<dbReference type="InterPro" id="IPR001867">
    <property type="entry name" value="OmpR/PhoB-type_DNA-bd"/>
</dbReference>
<keyword evidence="5" id="KW-0804">Transcription</keyword>
<dbReference type="GO" id="GO:0000976">
    <property type="term" value="F:transcription cis-regulatory region binding"/>
    <property type="evidence" value="ECO:0007669"/>
    <property type="project" value="TreeGrafter"/>
</dbReference>
<evidence type="ECO:0000259" key="9">
    <source>
        <dbReference type="PROSITE" id="PS51755"/>
    </source>
</evidence>
<dbReference type="AlphaFoldDB" id="A0A8D5FGF3"/>
<evidence type="ECO:0000256" key="4">
    <source>
        <dbReference type="ARBA" id="ARBA00023125"/>
    </source>
</evidence>
<evidence type="ECO:0000256" key="6">
    <source>
        <dbReference type="PROSITE-ProRule" id="PRU00169"/>
    </source>
</evidence>
<proteinExistence type="predicted"/>
<evidence type="ECO:0000313" key="10">
    <source>
        <dbReference type="EMBL" id="BCL61182.1"/>
    </source>
</evidence>
<dbReference type="PANTHER" id="PTHR48111:SF1">
    <property type="entry name" value="TWO-COMPONENT RESPONSE REGULATOR ORR33"/>
    <property type="match status" value="1"/>
</dbReference>
<dbReference type="InterPro" id="IPR001789">
    <property type="entry name" value="Sig_transdc_resp-reg_receiver"/>
</dbReference>
<keyword evidence="3" id="KW-0805">Transcription regulation</keyword>
<accession>A0A8D5FGF3</accession>
<keyword evidence="4 7" id="KW-0238">DNA-binding</keyword>
<dbReference type="PROSITE" id="PS50110">
    <property type="entry name" value="RESPONSE_REGULATORY"/>
    <property type="match status" value="1"/>
</dbReference>
<evidence type="ECO:0000313" key="11">
    <source>
        <dbReference type="Proteomes" id="UP000826725"/>
    </source>
</evidence>
<evidence type="ECO:0000256" key="1">
    <source>
        <dbReference type="ARBA" id="ARBA00022553"/>
    </source>
</evidence>
<feature type="DNA-binding region" description="OmpR/PhoB-type" evidence="7">
    <location>
        <begin position="136"/>
        <end position="236"/>
    </location>
</feature>
<evidence type="ECO:0000256" key="2">
    <source>
        <dbReference type="ARBA" id="ARBA00023012"/>
    </source>
</evidence>
<feature type="modified residue" description="4-aspartylphosphate" evidence="6">
    <location>
        <position position="59"/>
    </location>
</feature>
<dbReference type="KEGG" id="dbk:DGMP_18750"/>
<dbReference type="Pfam" id="PF00486">
    <property type="entry name" value="Trans_reg_C"/>
    <property type="match status" value="1"/>
</dbReference>
<feature type="domain" description="OmpR/PhoB-type" evidence="9">
    <location>
        <begin position="136"/>
        <end position="236"/>
    </location>
</feature>
<evidence type="ECO:0000256" key="7">
    <source>
        <dbReference type="PROSITE-ProRule" id="PRU01091"/>
    </source>
</evidence>
<dbReference type="GO" id="GO:0000156">
    <property type="term" value="F:phosphorelay response regulator activity"/>
    <property type="evidence" value="ECO:0007669"/>
    <property type="project" value="TreeGrafter"/>
</dbReference>
<evidence type="ECO:0000256" key="3">
    <source>
        <dbReference type="ARBA" id="ARBA00023015"/>
    </source>
</evidence>
<reference evidence="10" key="1">
    <citation type="submission" date="2020-09" db="EMBL/GenBank/DDBJ databases">
        <title>Desulfogranum mesoprofundum gen. nov., sp. nov., a novel mesophilic, sulfate-reducing chemolithoautotroph isolated from a deep-sea hydrothermal vent chimney in the Suiyo Seamount.</title>
        <authorList>
            <person name="Hashimoto Y."/>
            <person name="Nakagawa S."/>
        </authorList>
    </citation>
    <scope>NUCLEOTIDE SEQUENCE</scope>
    <source>
        <strain evidence="10">KT2</strain>
    </source>
</reference>
<dbReference type="Proteomes" id="UP000826725">
    <property type="component" value="Chromosome"/>
</dbReference>
<dbReference type="SMART" id="SM00448">
    <property type="entry name" value="REC"/>
    <property type="match status" value="1"/>
</dbReference>